<comment type="caution">
    <text evidence="2">The sequence shown here is derived from an EMBL/GenBank/DDBJ whole genome shotgun (WGS) entry which is preliminary data.</text>
</comment>
<evidence type="ECO:0000256" key="1">
    <source>
        <dbReference type="SAM" id="MobiDB-lite"/>
    </source>
</evidence>
<gene>
    <name evidence="2" type="ORF">FQA47_016529</name>
</gene>
<dbReference type="Proteomes" id="UP000646548">
    <property type="component" value="Unassembled WGS sequence"/>
</dbReference>
<sequence length="101" mass="10967">MTGVSRGSNRRGDVRPGTDGGLTASGRGTSRSDTFPRREQNAASEEAPREALKSPAEFTTDAEERVCQQRIEAGAAELSEVLRAPEDRNALRLPSDILKRQ</sequence>
<accession>A0A834F361</accession>
<protein>
    <submittedName>
        <fullName evidence="2">Uncharacterized protein</fullName>
    </submittedName>
</protein>
<name>A0A834F361_ORYME</name>
<dbReference type="AlphaFoldDB" id="A0A834F361"/>
<evidence type="ECO:0000313" key="3">
    <source>
        <dbReference type="Proteomes" id="UP000646548"/>
    </source>
</evidence>
<organism evidence="2 3">
    <name type="scientific">Oryzias melastigma</name>
    <name type="common">Marine medaka</name>
    <dbReference type="NCBI Taxonomy" id="30732"/>
    <lineage>
        <taxon>Eukaryota</taxon>
        <taxon>Metazoa</taxon>
        <taxon>Chordata</taxon>
        <taxon>Craniata</taxon>
        <taxon>Vertebrata</taxon>
        <taxon>Euteleostomi</taxon>
        <taxon>Actinopterygii</taxon>
        <taxon>Neopterygii</taxon>
        <taxon>Teleostei</taxon>
        <taxon>Neoteleostei</taxon>
        <taxon>Acanthomorphata</taxon>
        <taxon>Ovalentaria</taxon>
        <taxon>Atherinomorphae</taxon>
        <taxon>Beloniformes</taxon>
        <taxon>Adrianichthyidae</taxon>
        <taxon>Oryziinae</taxon>
        <taxon>Oryzias</taxon>
    </lineage>
</organism>
<evidence type="ECO:0000313" key="2">
    <source>
        <dbReference type="EMBL" id="KAF6719601.1"/>
    </source>
</evidence>
<feature type="region of interest" description="Disordered" evidence="1">
    <location>
        <begin position="1"/>
        <end position="63"/>
    </location>
</feature>
<feature type="compositionally biased region" description="Basic and acidic residues" evidence="1">
    <location>
        <begin position="34"/>
        <end position="52"/>
    </location>
</feature>
<reference evidence="2" key="1">
    <citation type="journal article" name="BMC Genomics">
        <title>Long-read sequencing and de novo genome assembly of marine medaka (Oryzias melastigma).</title>
        <authorList>
            <person name="Liang P."/>
            <person name="Saqib H.S.A."/>
            <person name="Ni X."/>
            <person name="Shen Y."/>
        </authorList>
    </citation>
    <scope>NUCLEOTIDE SEQUENCE</scope>
    <source>
        <strain evidence="2">Bigg-433</strain>
    </source>
</reference>
<proteinExistence type="predicted"/>
<dbReference type="EMBL" id="WKFB01000585">
    <property type="protein sequence ID" value="KAF6719601.1"/>
    <property type="molecule type" value="Genomic_DNA"/>
</dbReference>